<comment type="caution">
    <text evidence="2">The sequence shown here is derived from an EMBL/GenBank/DDBJ whole genome shotgun (WGS) entry which is preliminary data.</text>
</comment>
<feature type="transmembrane region" description="Helical" evidence="1">
    <location>
        <begin position="60"/>
        <end position="79"/>
    </location>
</feature>
<evidence type="ECO:0000313" key="3">
    <source>
        <dbReference type="Proteomes" id="UP001218218"/>
    </source>
</evidence>
<feature type="transmembrane region" description="Helical" evidence="1">
    <location>
        <begin position="28"/>
        <end position="48"/>
    </location>
</feature>
<organism evidence="2 3">
    <name type="scientific">Mycena albidolilacea</name>
    <dbReference type="NCBI Taxonomy" id="1033008"/>
    <lineage>
        <taxon>Eukaryota</taxon>
        <taxon>Fungi</taxon>
        <taxon>Dikarya</taxon>
        <taxon>Basidiomycota</taxon>
        <taxon>Agaricomycotina</taxon>
        <taxon>Agaricomycetes</taxon>
        <taxon>Agaricomycetidae</taxon>
        <taxon>Agaricales</taxon>
        <taxon>Marasmiineae</taxon>
        <taxon>Mycenaceae</taxon>
        <taxon>Mycena</taxon>
    </lineage>
</organism>
<evidence type="ECO:0000256" key="1">
    <source>
        <dbReference type="SAM" id="Phobius"/>
    </source>
</evidence>
<dbReference type="EMBL" id="JARIHO010000011">
    <property type="protein sequence ID" value="KAJ7353432.1"/>
    <property type="molecule type" value="Genomic_DNA"/>
</dbReference>
<dbReference type="AlphaFoldDB" id="A0AAD7AAJ3"/>
<keyword evidence="1" id="KW-0812">Transmembrane</keyword>
<proteinExistence type="predicted"/>
<evidence type="ECO:0000313" key="2">
    <source>
        <dbReference type="EMBL" id="KAJ7353432.1"/>
    </source>
</evidence>
<feature type="transmembrane region" description="Helical" evidence="1">
    <location>
        <begin position="144"/>
        <end position="163"/>
    </location>
</feature>
<name>A0AAD7AAJ3_9AGAR</name>
<feature type="transmembrane region" description="Helical" evidence="1">
    <location>
        <begin position="270"/>
        <end position="288"/>
    </location>
</feature>
<keyword evidence="1" id="KW-0472">Membrane</keyword>
<sequence length="351" mass="39502">MSSAPLSETDELTLKSYGLNIMLRTLRVVAESIFFSAYGILFALAVYSILRKGLRSRGPIIMLVLVVYFYATCATQWALNFSDAFKNVHHLLMDLDTPIQDRLDLENKSRAPGSAAQEALWVSNMILGDSVVIWRTWAIYQRRILAISVPCVLLFTSFVFVLMDVVCNISELNSPFPGSHKICPAADIVGWAFSVATNIACTVLIGFKAWQHRKRMRDSNMPQMPTEKILSLLVESGFIYSLLWLSQVIAYTGFSTVSPWHWVYEVLDPMGNQIAGMYPTLIIVIVNFKRTAWEEASSHSHSGTSSNPRFKRSGPAERFSYHRHGGVSIQLETVIEMDNIVKSNDKEPTHL</sequence>
<keyword evidence="1" id="KW-1133">Transmembrane helix</keyword>
<feature type="transmembrane region" description="Helical" evidence="1">
    <location>
        <begin position="188"/>
        <end position="210"/>
    </location>
</feature>
<protein>
    <submittedName>
        <fullName evidence="2">Uncharacterized protein</fullName>
    </submittedName>
</protein>
<feature type="transmembrane region" description="Helical" evidence="1">
    <location>
        <begin position="230"/>
        <end position="250"/>
    </location>
</feature>
<accession>A0AAD7AAJ3</accession>
<keyword evidence="3" id="KW-1185">Reference proteome</keyword>
<reference evidence="2" key="1">
    <citation type="submission" date="2023-03" db="EMBL/GenBank/DDBJ databases">
        <title>Massive genome expansion in bonnet fungi (Mycena s.s.) driven by repeated elements and novel gene families across ecological guilds.</title>
        <authorList>
            <consortium name="Lawrence Berkeley National Laboratory"/>
            <person name="Harder C.B."/>
            <person name="Miyauchi S."/>
            <person name="Viragh M."/>
            <person name="Kuo A."/>
            <person name="Thoen E."/>
            <person name="Andreopoulos B."/>
            <person name="Lu D."/>
            <person name="Skrede I."/>
            <person name="Drula E."/>
            <person name="Henrissat B."/>
            <person name="Morin E."/>
            <person name="Kohler A."/>
            <person name="Barry K."/>
            <person name="LaButti K."/>
            <person name="Morin E."/>
            <person name="Salamov A."/>
            <person name="Lipzen A."/>
            <person name="Mereny Z."/>
            <person name="Hegedus B."/>
            <person name="Baldrian P."/>
            <person name="Stursova M."/>
            <person name="Weitz H."/>
            <person name="Taylor A."/>
            <person name="Grigoriev I.V."/>
            <person name="Nagy L.G."/>
            <person name="Martin F."/>
            <person name="Kauserud H."/>
        </authorList>
    </citation>
    <scope>NUCLEOTIDE SEQUENCE</scope>
    <source>
        <strain evidence="2">CBHHK002</strain>
    </source>
</reference>
<dbReference type="Proteomes" id="UP001218218">
    <property type="component" value="Unassembled WGS sequence"/>
</dbReference>
<gene>
    <name evidence="2" type="ORF">DFH08DRAFT_856860</name>
</gene>